<dbReference type="InterPro" id="IPR042171">
    <property type="entry name" value="Acyl-CoA_hotdog"/>
</dbReference>
<dbReference type="InterPro" id="IPR049449">
    <property type="entry name" value="TesB_ACOT8-like_N"/>
</dbReference>
<comment type="catalytic activity">
    <reaction evidence="5">
        <text>a fatty acyl-CoA + H2O = a fatty acid + CoA + H(+)</text>
        <dbReference type="Rhea" id="RHEA:16781"/>
        <dbReference type="ChEBI" id="CHEBI:15377"/>
        <dbReference type="ChEBI" id="CHEBI:15378"/>
        <dbReference type="ChEBI" id="CHEBI:28868"/>
        <dbReference type="ChEBI" id="CHEBI:57287"/>
        <dbReference type="ChEBI" id="CHEBI:77636"/>
        <dbReference type="EC" id="3.1.2.20"/>
    </reaction>
    <physiologicalReaction direction="left-to-right" evidence="5">
        <dbReference type="Rhea" id="RHEA:16782"/>
    </physiologicalReaction>
</comment>
<comment type="caution">
    <text evidence="11">The sequence shown here is derived from an EMBL/GenBank/DDBJ whole genome shotgun (WGS) entry which is preliminary data.</text>
</comment>
<dbReference type="Proteomes" id="UP000321685">
    <property type="component" value="Unassembled WGS sequence"/>
</dbReference>
<feature type="domain" description="Acyl-CoA thioesterase-like N-terminal HotDog" evidence="10">
    <location>
        <begin position="50"/>
        <end position="126"/>
    </location>
</feature>
<dbReference type="InterPro" id="IPR029069">
    <property type="entry name" value="HotDog_dom_sf"/>
</dbReference>
<keyword evidence="12" id="KW-1185">Reference proteome</keyword>
<evidence type="ECO:0000256" key="5">
    <source>
        <dbReference type="ARBA" id="ARBA00050943"/>
    </source>
</evidence>
<evidence type="ECO:0000256" key="7">
    <source>
        <dbReference type="ARBA" id="ARBA00079653"/>
    </source>
</evidence>
<reference evidence="11 12" key="1">
    <citation type="submission" date="2019-07" db="EMBL/GenBank/DDBJ databases">
        <title>Whole genome shotgun sequence of Pseudonocardia sulfidoxydans NBRC 16205.</title>
        <authorList>
            <person name="Hosoyama A."/>
            <person name="Uohara A."/>
            <person name="Ohji S."/>
            <person name="Ichikawa N."/>
        </authorList>
    </citation>
    <scope>NUCLEOTIDE SEQUENCE [LARGE SCALE GENOMIC DNA]</scope>
    <source>
        <strain evidence="11 12">NBRC 16205</strain>
    </source>
</reference>
<dbReference type="GO" id="GO:0006637">
    <property type="term" value="P:acyl-CoA metabolic process"/>
    <property type="evidence" value="ECO:0007669"/>
    <property type="project" value="InterPro"/>
</dbReference>
<dbReference type="InterPro" id="IPR003703">
    <property type="entry name" value="Acyl_CoA_thio"/>
</dbReference>
<evidence type="ECO:0000256" key="6">
    <source>
        <dbReference type="ARBA" id="ARBA00071120"/>
    </source>
</evidence>
<evidence type="ECO:0000256" key="1">
    <source>
        <dbReference type="ARBA" id="ARBA00006538"/>
    </source>
</evidence>
<dbReference type="PANTHER" id="PTHR11066">
    <property type="entry name" value="ACYL-COA THIOESTERASE"/>
    <property type="match status" value="1"/>
</dbReference>
<dbReference type="GO" id="GO:0009062">
    <property type="term" value="P:fatty acid catabolic process"/>
    <property type="evidence" value="ECO:0007669"/>
    <property type="project" value="TreeGrafter"/>
</dbReference>
<evidence type="ECO:0000256" key="3">
    <source>
        <dbReference type="ARBA" id="ARBA00022801"/>
    </source>
</evidence>
<dbReference type="Pfam" id="PF02551">
    <property type="entry name" value="Acyl_CoA_thio"/>
    <property type="match status" value="1"/>
</dbReference>
<dbReference type="PANTHER" id="PTHR11066:SF34">
    <property type="entry name" value="ACYL-COENZYME A THIOESTERASE 8"/>
    <property type="match status" value="1"/>
</dbReference>
<evidence type="ECO:0000259" key="9">
    <source>
        <dbReference type="Pfam" id="PF02551"/>
    </source>
</evidence>
<protein>
    <recommendedName>
        <fullName evidence="6">Acyl-CoA thioesterase 2</fullName>
    </recommendedName>
    <alternativeName>
        <fullName evidence="7">Thioesterase II</fullName>
    </alternativeName>
</protein>
<evidence type="ECO:0000259" key="10">
    <source>
        <dbReference type="Pfam" id="PF13622"/>
    </source>
</evidence>
<dbReference type="AlphaFoldDB" id="A0A511DEK8"/>
<sequence length="301" mass="32842">MTAAPRRPDIAADGVERGQVVLDELVGLLDLHETSPDTFRGVSPESRQFRVYGGQVAGQALVAAGRTVPPGRTVHSLHSYFVRGGDPRTPIEYRTERIRDGRSFTTRRVLAVQDDQAIFMLSASFHVAQEGPVHAEPAPSDVPAPESLPDLGSRRAAGHGGDWLGRAERPIDIRFVDEPVWTADRVATQEPIRAWLRADGALSDDPLLHACLLTWASDMMLLSSVVARHDMSATAVQMASLDHAMWFHAPFRADEWLLYECWSPAASGGRGLATGRFFTRDGTMIASTAQEGLVRLPGNDT</sequence>
<dbReference type="Gene3D" id="2.40.160.210">
    <property type="entry name" value="Acyl-CoA thioesterase, double hotdog domain"/>
    <property type="match status" value="1"/>
</dbReference>
<dbReference type="InterPro" id="IPR025652">
    <property type="entry name" value="TesB_C"/>
</dbReference>
<feature type="region of interest" description="Disordered" evidence="8">
    <location>
        <begin position="133"/>
        <end position="162"/>
    </location>
</feature>
<gene>
    <name evidence="11" type="primary">tesB</name>
    <name evidence="11" type="ORF">PSU4_21890</name>
</gene>
<comment type="subunit">
    <text evidence="2">Homotetramer.</text>
</comment>
<dbReference type="GO" id="GO:0047617">
    <property type="term" value="F:fatty acyl-CoA hydrolase activity"/>
    <property type="evidence" value="ECO:0007669"/>
    <property type="project" value="UniProtKB-EC"/>
</dbReference>
<keyword evidence="3" id="KW-0378">Hydrolase</keyword>
<accession>A0A511DEK8</accession>
<evidence type="ECO:0000256" key="8">
    <source>
        <dbReference type="SAM" id="MobiDB-lite"/>
    </source>
</evidence>
<evidence type="ECO:0000313" key="11">
    <source>
        <dbReference type="EMBL" id="GEL23235.1"/>
    </source>
</evidence>
<evidence type="ECO:0000256" key="4">
    <source>
        <dbReference type="ARBA" id="ARBA00023098"/>
    </source>
</evidence>
<dbReference type="CDD" id="cd03445">
    <property type="entry name" value="Thioesterase_II_repeat2"/>
    <property type="match status" value="1"/>
</dbReference>
<comment type="similarity">
    <text evidence="1">Belongs to the C/M/P thioester hydrolase family.</text>
</comment>
<dbReference type="FunFam" id="2.40.160.210:FF:000001">
    <property type="entry name" value="Acyl-CoA thioesterase II"/>
    <property type="match status" value="1"/>
</dbReference>
<dbReference type="EMBL" id="BJVJ01000017">
    <property type="protein sequence ID" value="GEL23235.1"/>
    <property type="molecule type" value="Genomic_DNA"/>
</dbReference>
<dbReference type="CDD" id="cd03444">
    <property type="entry name" value="Thioesterase_II_repeat1"/>
    <property type="match status" value="1"/>
</dbReference>
<organism evidence="11 12">
    <name type="scientific">Pseudonocardia sulfidoxydans NBRC 16205</name>
    <dbReference type="NCBI Taxonomy" id="1223511"/>
    <lineage>
        <taxon>Bacteria</taxon>
        <taxon>Bacillati</taxon>
        <taxon>Actinomycetota</taxon>
        <taxon>Actinomycetes</taxon>
        <taxon>Pseudonocardiales</taxon>
        <taxon>Pseudonocardiaceae</taxon>
        <taxon>Pseudonocardia</taxon>
    </lineage>
</organism>
<keyword evidence="4" id="KW-0443">Lipid metabolism</keyword>
<dbReference type="Pfam" id="PF13622">
    <property type="entry name" value="4HBT_3"/>
    <property type="match status" value="1"/>
</dbReference>
<name>A0A511DEK8_9PSEU</name>
<proteinExistence type="inferred from homology"/>
<evidence type="ECO:0000313" key="12">
    <source>
        <dbReference type="Proteomes" id="UP000321685"/>
    </source>
</evidence>
<evidence type="ECO:0000256" key="2">
    <source>
        <dbReference type="ARBA" id="ARBA00011881"/>
    </source>
</evidence>
<dbReference type="SUPFAM" id="SSF54637">
    <property type="entry name" value="Thioesterase/thiol ester dehydrase-isomerase"/>
    <property type="match status" value="2"/>
</dbReference>
<feature type="domain" description="Acyl-CoA thioesterase 2 C-terminal" evidence="9">
    <location>
        <begin position="193"/>
        <end position="293"/>
    </location>
</feature>